<dbReference type="RefSeq" id="WP_062417869.1">
    <property type="nucleotide sequence ID" value="NZ_DF967974.1"/>
</dbReference>
<feature type="domain" description="Bacterial transcriptional activator" evidence="1">
    <location>
        <begin position="501"/>
        <end position="639"/>
    </location>
</feature>
<comment type="caution">
    <text evidence="2">The sequence shown here is derived from an EMBL/GenBank/DDBJ whole genome shotgun (WGS) entry which is preliminary data.</text>
</comment>
<dbReference type="OrthoDB" id="9789465at2"/>
<dbReference type="PANTHER" id="PTHR35807:SF2">
    <property type="entry name" value="TRANSCRIPTIONAL ACTIVATOR DOMAIN"/>
    <property type="match status" value="1"/>
</dbReference>
<dbReference type="Proteomes" id="UP000050501">
    <property type="component" value="Unassembled WGS sequence"/>
</dbReference>
<dbReference type="SMART" id="SM01043">
    <property type="entry name" value="BTAD"/>
    <property type="match status" value="1"/>
</dbReference>
<dbReference type="InterPro" id="IPR051677">
    <property type="entry name" value="AfsR-DnrI-RedD_regulator"/>
</dbReference>
<gene>
    <name evidence="2" type="ORF">ADN01_15705</name>
</gene>
<dbReference type="STRING" id="229921.ADN01_15705"/>
<dbReference type="SUPFAM" id="SSF48452">
    <property type="entry name" value="TPR-like"/>
    <property type="match status" value="2"/>
</dbReference>
<dbReference type="InterPro" id="IPR036388">
    <property type="entry name" value="WH-like_DNA-bd_sf"/>
</dbReference>
<sequence length="641" mass="72847">MLPQIQTFLNQSRQLEEEGKTLDALQAAQEALNCVRDQVGSLEWVHAQARLARVLVLTGQYAQAEEHASAAISAPNCPLHVQGDATLTLGVCASETDRLHEAEELFYHAADIFRQADLPSEVGRALHDLTTCVFMHRGQFKLALITIEEAASLRTTDQTDHWGLPWVQAYIYQLYGDRSRTRQALDELLPLIKPGTRVAGGYYFLWARQSLDDGELDKGAEYLRLGMRIATTTGSPDLNIWMRMEYSRFYRLSGEAPVGLSWAEDAVNYARRVAYKSLLGTALIERAQAAWECGDLTSPPQDLREALAILDQVENSFDAARAAFLLAAWEQQQASPNALNAWNEAAERILQGGYAFLIERERRTTFPLLASHLRGPGRPAAEKLLHKLVLVDPPPLRIHGLGQFTVWQGRSPIPDQVWKRRKAGELFRFLLLQEQYSASRDILLDELWAESDAAALTDLFHQATSTLRHLLEPDLPDKFPSRYLKVEGDRVYLLLPPGSHMDFQEFEQSLPVAVQRGAIEPLEKALSLYMGELFPMDRYNDWSALRRQNLEDLYLSGMQTLASAYLNNHQEYRALQCARLIIQKDPWNEMAVWIGMRAHMRLNNAPRALQLYRQLEENLLNDLNTRPSPELRDLADQIRQR</sequence>
<dbReference type="PANTHER" id="PTHR35807">
    <property type="entry name" value="TRANSCRIPTIONAL REGULATOR REDD-RELATED"/>
    <property type="match status" value="1"/>
</dbReference>
<dbReference type="InterPro" id="IPR005158">
    <property type="entry name" value="BTAD"/>
</dbReference>
<evidence type="ECO:0000313" key="2">
    <source>
        <dbReference type="EMBL" id="KPL77701.1"/>
    </source>
</evidence>
<evidence type="ECO:0000259" key="1">
    <source>
        <dbReference type="SMART" id="SM01043"/>
    </source>
</evidence>
<dbReference type="Gene3D" id="1.10.10.10">
    <property type="entry name" value="Winged helix-like DNA-binding domain superfamily/Winged helix DNA-binding domain"/>
    <property type="match status" value="1"/>
</dbReference>
<dbReference type="EMBL" id="LGCM01000059">
    <property type="protein sequence ID" value="KPL77701.1"/>
    <property type="molecule type" value="Genomic_DNA"/>
</dbReference>
<dbReference type="AlphaFoldDB" id="A0A0P6X6Y6"/>
<keyword evidence="3" id="KW-1185">Reference proteome</keyword>
<protein>
    <recommendedName>
        <fullName evidence="1">Bacterial transcriptional activator domain-containing protein</fullName>
    </recommendedName>
</protein>
<evidence type="ECO:0000313" key="3">
    <source>
        <dbReference type="Proteomes" id="UP000050501"/>
    </source>
</evidence>
<dbReference type="InterPro" id="IPR011990">
    <property type="entry name" value="TPR-like_helical_dom_sf"/>
</dbReference>
<reference evidence="2 3" key="1">
    <citation type="submission" date="2015-07" db="EMBL/GenBank/DDBJ databases">
        <title>Genome sequence of Levilinea saccharolytica DSM 16555.</title>
        <authorList>
            <person name="Hemp J."/>
            <person name="Ward L.M."/>
            <person name="Pace L.A."/>
            <person name="Fischer W.W."/>
        </authorList>
    </citation>
    <scope>NUCLEOTIDE SEQUENCE [LARGE SCALE GENOMIC DNA]</scope>
    <source>
        <strain evidence="2 3">KIBI-1</strain>
    </source>
</reference>
<proteinExistence type="predicted"/>
<organism evidence="2 3">
    <name type="scientific">Levilinea saccharolytica</name>
    <dbReference type="NCBI Taxonomy" id="229921"/>
    <lineage>
        <taxon>Bacteria</taxon>
        <taxon>Bacillati</taxon>
        <taxon>Chloroflexota</taxon>
        <taxon>Anaerolineae</taxon>
        <taxon>Anaerolineales</taxon>
        <taxon>Anaerolineaceae</taxon>
        <taxon>Levilinea</taxon>
    </lineage>
</organism>
<accession>A0A0P6X6Y6</accession>
<dbReference type="Gene3D" id="1.25.40.10">
    <property type="entry name" value="Tetratricopeptide repeat domain"/>
    <property type="match status" value="2"/>
</dbReference>
<dbReference type="Pfam" id="PF03704">
    <property type="entry name" value="BTAD"/>
    <property type="match status" value="1"/>
</dbReference>
<name>A0A0P6X6Y6_9CHLR</name>